<protein>
    <recommendedName>
        <fullName evidence="4">SbsA Ig-like domain-containing protein</fullName>
    </recommendedName>
</protein>
<feature type="signal peptide" evidence="1">
    <location>
        <begin position="1"/>
        <end position="23"/>
    </location>
</feature>
<organism evidence="2 3">
    <name type="scientific">candidate division WOR-3 bacterium JGI_Cruoil_03_44_89</name>
    <dbReference type="NCBI Taxonomy" id="1973748"/>
    <lineage>
        <taxon>Bacteria</taxon>
        <taxon>Bacteria division WOR-3</taxon>
    </lineage>
</organism>
<dbReference type="Proteomes" id="UP000215215">
    <property type="component" value="Unassembled WGS sequence"/>
</dbReference>
<keyword evidence="1" id="KW-0732">Signal</keyword>
<dbReference type="EMBL" id="NOZQ01000188">
    <property type="protein sequence ID" value="OYD14338.1"/>
    <property type="molecule type" value="Genomic_DNA"/>
</dbReference>
<feature type="chain" id="PRO_5013302905" description="SbsA Ig-like domain-containing protein" evidence="1">
    <location>
        <begin position="24"/>
        <end position="71"/>
    </location>
</feature>
<gene>
    <name evidence="2" type="ORF">CH333_08315</name>
</gene>
<reference evidence="2 3" key="1">
    <citation type="submission" date="2017-07" db="EMBL/GenBank/DDBJ databases">
        <title>Recovery of genomes from metagenomes via a dereplication, aggregation, and scoring strategy.</title>
        <authorList>
            <person name="Sieber C.M."/>
            <person name="Probst A.J."/>
            <person name="Sharrar A."/>
            <person name="Thomas B.C."/>
            <person name="Hess M."/>
            <person name="Tringe S.G."/>
            <person name="Banfield J.F."/>
        </authorList>
    </citation>
    <scope>NUCLEOTIDE SEQUENCE [LARGE SCALE GENOMIC DNA]</scope>
    <source>
        <strain evidence="2">JGI_Cruoil_03_44_89</strain>
    </source>
</reference>
<name>A0A235BPU0_UNCW3</name>
<evidence type="ECO:0000313" key="3">
    <source>
        <dbReference type="Proteomes" id="UP000215215"/>
    </source>
</evidence>
<evidence type="ECO:0000256" key="1">
    <source>
        <dbReference type="SAM" id="SignalP"/>
    </source>
</evidence>
<feature type="non-terminal residue" evidence="2">
    <location>
        <position position="71"/>
    </location>
</feature>
<sequence length="71" mass="7742">MKGKNKISFIGIVLLGNSINANADVPHIIRFAPPPYSTNIIKSVSLKVTFDVDMDEATINENSFVVYGSQT</sequence>
<dbReference type="AlphaFoldDB" id="A0A235BPU0"/>
<accession>A0A235BPU0</accession>
<evidence type="ECO:0008006" key="4">
    <source>
        <dbReference type="Google" id="ProtNLM"/>
    </source>
</evidence>
<proteinExistence type="predicted"/>
<evidence type="ECO:0000313" key="2">
    <source>
        <dbReference type="EMBL" id="OYD14338.1"/>
    </source>
</evidence>
<comment type="caution">
    <text evidence="2">The sequence shown here is derived from an EMBL/GenBank/DDBJ whole genome shotgun (WGS) entry which is preliminary data.</text>
</comment>